<dbReference type="Gramene" id="KVH88224">
    <property type="protein sequence ID" value="KVH88224"/>
    <property type="gene ID" value="Ccrd_024382"/>
</dbReference>
<evidence type="ECO:0000256" key="2">
    <source>
        <dbReference type="ARBA" id="ARBA00006432"/>
    </source>
</evidence>
<evidence type="ECO:0000259" key="10">
    <source>
        <dbReference type="Pfam" id="PF00501"/>
    </source>
</evidence>
<dbReference type="Pfam" id="PF00501">
    <property type="entry name" value="AMP-binding"/>
    <property type="match status" value="2"/>
</dbReference>
<evidence type="ECO:0000256" key="8">
    <source>
        <dbReference type="SAM" id="Phobius"/>
    </source>
</evidence>
<keyword evidence="3" id="KW-0436">Ligase</keyword>
<dbReference type="PANTHER" id="PTHR43272">
    <property type="entry name" value="LONG-CHAIN-FATTY-ACID--COA LIGASE"/>
    <property type="match status" value="1"/>
</dbReference>
<accession>A0A118JSG3</accession>
<feature type="chain" id="PRO_5007159648" evidence="9">
    <location>
        <begin position="18"/>
        <end position="848"/>
    </location>
</feature>
<evidence type="ECO:0000313" key="12">
    <source>
        <dbReference type="Proteomes" id="UP000243975"/>
    </source>
</evidence>
<dbReference type="AlphaFoldDB" id="A0A118JSG3"/>
<organism evidence="11 12">
    <name type="scientific">Cynara cardunculus var. scolymus</name>
    <name type="common">Globe artichoke</name>
    <name type="synonym">Cynara scolymus</name>
    <dbReference type="NCBI Taxonomy" id="59895"/>
    <lineage>
        <taxon>Eukaryota</taxon>
        <taxon>Viridiplantae</taxon>
        <taxon>Streptophyta</taxon>
        <taxon>Embryophyta</taxon>
        <taxon>Tracheophyta</taxon>
        <taxon>Spermatophyta</taxon>
        <taxon>Magnoliopsida</taxon>
        <taxon>eudicotyledons</taxon>
        <taxon>Gunneridae</taxon>
        <taxon>Pentapetalae</taxon>
        <taxon>asterids</taxon>
        <taxon>campanulids</taxon>
        <taxon>Asterales</taxon>
        <taxon>Asteraceae</taxon>
        <taxon>Carduoideae</taxon>
        <taxon>Cardueae</taxon>
        <taxon>Carduinae</taxon>
        <taxon>Cynara</taxon>
    </lineage>
</organism>
<dbReference type="GO" id="GO:0005783">
    <property type="term" value="C:endoplasmic reticulum"/>
    <property type="evidence" value="ECO:0007669"/>
    <property type="project" value="TreeGrafter"/>
</dbReference>
<feature type="domain" description="AMP-dependent synthetase/ligase" evidence="10">
    <location>
        <begin position="597"/>
        <end position="668"/>
    </location>
</feature>
<comment type="catalytic activity">
    <reaction evidence="7">
        <text>a long-chain fatty acid + ATP + CoA = a long-chain fatty acyl-CoA + AMP + diphosphate</text>
        <dbReference type="Rhea" id="RHEA:15421"/>
        <dbReference type="ChEBI" id="CHEBI:30616"/>
        <dbReference type="ChEBI" id="CHEBI:33019"/>
        <dbReference type="ChEBI" id="CHEBI:57287"/>
        <dbReference type="ChEBI" id="CHEBI:57560"/>
        <dbReference type="ChEBI" id="CHEBI:83139"/>
        <dbReference type="ChEBI" id="CHEBI:456215"/>
        <dbReference type="EC" id="6.2.1.3"/>
    </reaction>
</comment>
<dbReference type="Proteomes" id="UP000243975">
    <property type="component" value="Unassembled WGS sequence"/>
</dbReference>
<comment type="pathway">
    <text evidence="1">Phytoalexin biosynthesis; 3,4',5-trihydroxystilbene biosynthesis; 3,4',5-trihydroxystilbene from trans-4-coumarate: step 1/2.</text>
</comment>
<feature type="transmembrane region" description="Helical" evidence="8">
    <location>
        <begin position="57"/>
        <end position="77"/>
    </location>
</feature>
<sequence length="848" mass="93592">MFPISTFVSLLAMIVYAKPSTSKLYRISSCYKHKGGACYDLYLTGGVPPSSEVNLPYSTILVECVVGLALITLIFWGYKIYLNMSAYIVGFLAPLLLTLALRNSKKRKTRGLPANVGGEPGYAIRNYRFTTPIETAWVGIKTLAELFEQACKQHGEKKLLGTRKLISRDTEVHQDGKSFEKLHLGDYEWMCYSQVFQVVCNFASGLVQVGHKTGERVAIFADTREEWFIALQACFRRNATVVTMYASLGEEAICHSLNEVARVSVFEPPADPDPAPPTPRSDRTEVTTVICGNKELKKLLDISEQIDTVERVICMDDEILFNRTKGSNSWKIFLYSEVEGIGRESLVDADPPLPADVAVIMYTSGSTGLPKGVIMTHSNVLATVSAVMTIVPGLGSKDVYLAYLPLAHILELAAENIIAAVGGSIGYGSPLTLTDTSSKIKRGTKGDASILRPTLMAAVPAILDRVRDGVWKKVDSAGGLSKKLFDLAYGRRLSAINGSWFGAWGLEKLLWSFLVFRKVRAILGGRIRFILSGGAPLSSDTQRFINICLGRHLCWVILGRIPRTTKARLRQGRVLFTNFIFFSMLSPCFYLGYYLSAPIGQGYGLTETCAGGTFSEYDDTSVGRVGAPLPCSYIKLIDWPEGGYLTSDSPMPRGEIVIGGPNVTLGYFKNDERTQEVYKVDERGLRWFNTGDVGRFHKDGCLEIIDRKKDIVKLQHGEYVSPGKVEAVLSVSPYVDNIMLHANSFHSYCVALVVASQSAVESWASHKGIKFDDFTSLCQMEETVKEVYGSLIKAAKTARLEKFEIPAKIKLVSEAWTPESGLVTAALKLKREVIRKTFSEDLANFYSP</sequence>
<evidence type="ECO:0000256" key="4">
    <source>
        <dbReference type="ARBA" id="ARBA00022741"/>
    </source>
</evidence>
<dbReference type="EMBL" id="LEKV01005503">
    <property type="protein sequence ID" value="KVH88224.1"/>
    <property type="molecule type" value="Genomic_DNA"/>
</dbReference>
<comment type="similarity">
    <text evidence="2">Belongs to the ATP-dependent AMP-binding enzyme family.</text>
</comment>
<keyword evidence="12" id="KW-1185">Reference proteome</keyword>
<evidence type="ECO:0000256" key="1">
    <source>
        <dbReference type="ARBA" id="ARBA00004930"/>
    </source>
</evidence>
<dbReference type="PANTHER" id="PTHR43272:SF83">
    <property type="entry name" value="ACYL-COA SYNTHETASE LONG-CHAIN, ISOFORM J"/>
    <property type="match status" value="1"/>
</dbReference>
<feature type="transmembrane region" description="Helical" evidence="8">
    <location>
        <begin position="574"/>
        <end position="595"/>
    </location>
</feature>
<keyword evidence="8" id="KW-0472">Membrane</keyword>
<dbReference type="GO" id="GO:0005524">
    <property type="term" value="F:ATP binding"/>
    <property type="evidence" value="ECO:0007669"/>
    <property type="project" value="UniProtKB-KW"/>
</dbReference>
<reference evidence="11 12" key="1">
    <citation type="journal article" date="2016" name="Sci. Rep.">
        <title>The genome sequence of the outbreeding globe artichoke constructed de novo incorporating a phase-aware low-pass sequencing strategy of F1 progeny.</title>
        <authorList>
            <person name="Scaglione D."/>
            <person name="Reyes-Chin-Wo S."/>
            <person name="Acquadro A."/>
            <person name="Froenicke L."/>
            <person name="Portis E."/>
            <person name="Beitel C."/>
            <person name="Tirone M."/>
            <person name="Mauro R."/>
            <person name="Lo Monaco A."/>
            <person name="Mauromicale G."/>
            <person name="Faccioli P."/>
            <person name="Cattivelli L."/>
            <person name="Rieseberg L."/>
            <person name="Michelmore R."/>
            <person name="Lanteri S."/>
        </authorList>
    </citation>
    <scope>NUCLEOTIDE SEQUENCE [LARGE SCALE GENOMIC DNA]</scope>
    <source>
        <strain evidence="11">2C</strain>
    </source>
</reference>
<comment type="caution">
    <text evidence="11">The sequence shown here is derived from an EMBL/GenBank/DDBJ whole genome shotgun (WGS) entry which is preliminary data.</text>
</comment>
<dbReference type="STRING" id="59895.A0A118JSG3"/>
<keyword evidence="6" id="KW-0587">Phenylpropanoid metabolism</keyword>
<keyword evidence="9" id="KW-0732">Signal</keyword>
<name>A0A118JSG3_CYNCS</name>
<evidence type="ECO:0000256" key="3">
    <source>
        <dbReference type="ARBA" id="ARBA00022598"/>
    </source>
</evidence>
<dbReference type="InterPro" id="IPR020845">
    <property type="entry name" value="AMP-binding_CS"/>
</dbReference>
<dbReference type="GO" id="GO:0004467">
    <property type="term" value="F:long-chain fatty acid-CoA ligase activity"/>
    <property type="evidence" value="ECO:0007669"/>
    <property type="project" value="UniProtKB-EC"/>
</dbReference>
<evidence type="ECO:0000256" key="5">
    <source>
        <dbReference type="ARBA" id="ARBA00022840"/>
    </source>
</evidence>
<dbReference type="GO" id="GO:0009698">
    <property type="term" value="P:phenylpropanoid metabolic process"/>
    <property type="evidence" value="ECO:0007669"/>
    <property type="project" value="UniProtKB-KW"/>
</dbReference>
<feature type="signal peptide" evidence="9">
    <location>
        <begin position="1"/>
        <end position="17"/>
    </location>
</feature>
<keyword evidence="8" id="KW-1133">Transmembrane helix</keyword>
<dbReference type="GO" id="GO:0016020">
    <property type="term" value="C:membrane"/>
    <property type="evidence" value="ECO:0007669"/>
    <property type="project" value="TreeGrafter"/>
</dbReference>
<dbReference type="OMA" id="RWEPVFH"/>
<evidence type="ECO:0000256" key="9">
    <source>
        <dbReference type="SAM" id="SignalP"/>
    </source>
</evidence>
<proteinExistence type="inferred from homology"/>
<dbReference type="PROSITE" id="PS00455">
    <property type="entry name" value="AMP_BINDING"/>
    <property type="match status" value="1"/>
</dbReference>
<gene>
    <name evidence="11" type="ORF">Ccrd_024382</name>
</gene>
<keyword evidence="5" id="KW-0067">ATP-binding</keyword>
<evidence type="ECO:0000256" key="7">
    <source>
        <dbReference type="ARBA" id="ARBA00036813"/>
    </source>
</evidence>
<dbReference type="InterPro" id="IPR000873">
    <property type="entry name" value="AMP-dep_synth/lig_dom"/>
</dbReference>
<feature type="transmembrane region" description="Helical" evidence="8">
    <location>
        <begin position="84"/>
        <end position="101"/>
    </location>
</feature>
<feature type="domain" description="AMP-dependent synthetase/ligase" evidence="10">
    <location>
        <begin position="182"/>
        <end position="551"/>
    </location>
</feature>
<dbReference type="Gene3D" id="3.40.50.12780">
    <property type="entry name" value="N-terminal domain of ligase-like"/>
    <property type="match status" value="1"/>
</dbReference>
<protein>
    <submittedName>
        <fullName evidence="11">AMP-binding, conserved site-containing protein</fullName>
    </submittedName>
</protein>
<evidence type="ECO:0000256" key="6">
    <source>
        <dbReference type="ARBA" id="ARBA00023051"/>
    </source>
</evidence>
<keyword evidence="8" id="KW-0812">Transmembrane</keyword>
<dbReference type="InterPro" id="IPR042099">
    <property type="entry name" value="ANL_N_sf"/>
</dbReference>
<evidence type="ECO:0000313" key="11">
    <source>
        <dbReference type="EMBL" id="KVH88224.1"/>
    </source>
</evidence>
<dbReference type="SUPFAM" id="SSF56801">
    <property type="entry name" value="Acetyl-CoA synthetase-like"/>
    <property type="match status" value="1"/>
</dbReference>
<keyword evidence="4" id="KW-0547">Nucleotide-binding</keyword>
<dbReference type="UniPathway" id="UPA00372">
    <property type="reaction ID" value="UER00547"/>
</dbReference>